<dbReference type="Proteomes" id="UP000254150">
    <property type="component" value="Unassembled WGS sequence"/>
</dbReference>
<feature type="region of interest" description="Disordered" evidence="1">
    <location>
        <begin position="49"/>
        <end position="76"/>
    </location>
</feature>
<evidence type="ECO:0000313" key="3">
    <source>
        <dbReference type="EMBL" id="SUO92955.1"/>
    </source>
</evidence>
<reference evidence="3 4" key="1">
    <citation type="submission" date="2018-06" db="EMBL/GenBank/DDBJ databases">
        <authorList>
            <consortium name="Pathogen Informatics"/>
            <person name="Doyle S."/>
        </authorList>
    </citation>
    <scope>NUCLEOTIDE SEQUENCE [LARGE SCALE GENOMIC DNA]</scope>
    <source>
        <strain evidence="3 4">NCTC7807</strain>
    </source>
</reference>
<proteinExistence type="predicted"/>
<evidence type="ECO:0000313" key="4">
    <source>
        <dbReference type="Proteomes" id="UP000254150"/>
    </source>
</evidence>
<evidence type="ECO:0000256" key="1">
    <source>
        <dbReference type="SAM" id="MobiDB-lite"/>
    </source>
</evidence>
<dbReference type="Pfam" id="PF26312">
    <property type="entry name" value="DUF8083"/>
    <property type="match status" value="1"/>
</dbReference>
<organism evidence="3 4">
    <name type="scientific">Streptomyces griseus</name>
    <dbReference type="NCBI Taxonomy" id="1911"/>
    <lineage>
        <taxon>Bacteria</taxon>
        <taxon>Bacillati</taxon>
        <taxon>Actinomycetota</taxon>
        <taxon>Actinomycetes</taxon>
        <taxon>Kitasatosporales</taxon>
        <taxon>Streptomycetaceae</taxon>
        <taxon>Streptomyces</taxon>
    </lineage>
</organism>
<sequence length="304" mass="33427">MPEVSEPVSGGGSGVPQVSAVRFPYASYLRVYEPLGAFPQPERGRWERYAHEGEPPGCEEEQRTRPAAVPASLPAPGRESEDAFVLWSGDTPLICPWTIRLRCWEALGESAGLFPPAVLDAALPPAVREAAEAEHARHLERHPDARAWIRQAAWSVPLSWFVLVGDEDREYDRGADGEPPLLRYRTPMAQARRRVARGLRALRDSVAAADPAERGERQAGGPLVTGLVDVGRWLEEFHPRALVELDYGGLVHVLPPEMLDADRSAADVASGIRALAVGDDVVAGEAYARLVERWRAVRERQFAN</sequence>
<feature type="compositionally biased region" description="Basic and acidic residues" evidence="1">
    <location>
        <begin position="49"/>
        <end position="64"/>
    </location>
</feature>
<name>A0A380MJZ4_STRGR</name>
<dbReference type="AlphaFoldDB" id="A0A380MJZ4"/>
<accession>A0A380MJZ4</accession>
<feature type="domain" description="DUF8083" evidence="2">
    <location>
        <begin position="25"/>
        <end position="301"/>
    </location>
</feature>
<dbReference type="EMBL" id="UHID01000001">
    <property type="protein sequence ID" value="SUO92955.1"/>
    <property type="molecule type" value="Genomic_DNA"/>
</dbReference>
<evidence type="ECO:0000259" key="2">
    <source>
        <dbReference type="Pfam" id="PF26312"/>
    </source>
</evidence>
<gene>
    <name evidence="3" type="ORF">NCTC7807_00090</name>
</gene>
<protein>
    <recommendedName>
        <fullName evidence="2">DUF8083 domain-containing protein</fullName>
    </recommendedName>
</protein>
<dbReference type="InterPro" id="IPR058396">
    <property type="entry name" value="DUF8083"/>
</dbReference>